<feature type="compositionally biased region" description="Basic residues" evidence="1">
    <location>
        <begin position="19"/>
        <end position="32"/>
    </location>
</feature>
<sequence>MHVPLSLPSPSTISPRCGRMNKNKQRSKKKLPKGRERYIPTQEEVERRNAEITRKPYKDESDEESESGSEIRTPGESAYVTDSQAQSSENDKKNEKKKEQVEEKK</sequence>
<dbReference type="Proteomes" id="UP000078555">
    <property type="component" value="Unassembled WGS sequence"/>
</dbReference>
<dbReference type="EMBL" id="FLRE01000117">
    <property type="protein sequence ID" value="SBT36352.1"/>
    <property type="molecule type" value="Genomic_DNA"/>
</dbReference>
<feature type="compositionally biased region" description="Low complexity" evidence="1">
    <location>
        <begin position="1"/>
        <end position="15"/>
    </location>
</feature>
<feature type="compositionally biased region" description="Basic and acidic residues" evidence="1">
    <location>
        <begin position="33"/>
        <end position="59"/>
    </location>
</feature>
<reference evidence="2" key="2">
    <citation type="submission" date="2016-05" db="EMBL/GenBank/DDBJ databases">
        <authorList>
            <person name="Lavstsen T."/>
            <person name="Jespersen J.S."/>
        </authorList>
    </citation>
    <scope>NUCLEOTIDE SEQUENCE [LARGE SCALE GENOMIC DNA]</scope>
</reference>
<reference evidence="4 5" key="1">
    <citation type="submission" date="2016-05" db="EMBL/GenBank/DDBJ databases">
        <authorList>
            <person name="Naeem Raeece"/>
        </authorList>
    </citation>
    <scope>NUCLEOTIDE SEQUENCE [LARGE SCALE GENOMIC DNA]</scope>
</reference>
<organism evidence="2 5">
    <name type="scientific">Plasmodium ovale wallikeri</name>
    <dbReference type="NCBI Taxonomy" id="864142"/>
    <lineage>
        <taxon>Eukaryota</taxon>
        <taxon>Sar</taxon>
        <taxon>Alveolata</taxon>
        <taxon>Apicomplexa</taxon>
        <taxon>Aconoidasida</taxon>
        <taxon>Haemosporida</taxon>
        <taxon>Plasmodiidae</taxon>
        <taxon>Plasmodium</taxon>
        <taxon>Plasmodium (Plasmodium)</taxon>
    </lineage>
</organism>
<protein>
    <submittedName>
        <fullName evidence="2">Uncharacterized protein</fullName>
    </submittedName>
</protein>
<dbReference type="Proteomes" id="UP000078550">
    <property type="component" value="Unassembled WGS sequence"/>
</dbReference>
<accession>A0A1A8YWG7</accession>
<keyword evidence="5" id="KW-1185">Reference proteome</keyword>
<dbReference type="AlphaFoldDB" id="A0A1A8YWG7"/>
<proteinExistence type="predicted"/>
<evidence type="ECO:0000313" key="5">
    <source>
        <dbReference type="Proteomes" id="UP000078555"/>
    </source>
</evidence>
<gene>
    <name evidence="2" type="ORF">POVWA1_030080</name>
    <name evidence="3" type="ORF">POVWA2_029700</name>
</gene>
<feature type="compositionally biased region" description="Basic and acidic residues" evidence="1">
    <location>
        <begin position="89"/>
        <end position="105"/>
    </location>
</feature>
<feature type="region of interest" description="Disordered" evidence="1">
    <location>
        <begin position="1"/>
        <end position="105"/>
    </location>
</feature>
<evidence type="ECO:0000256" key="1">
    <source>
        <dbReference type="SAM" id="MobiDB-lite"/>
    </source>
</evidence>
<name>A0A1A8YWG7_PLAOA</name>
<evidence type="ECO:0000313" key="3">
    <source>
        <dbReference type="EMBL" id="SBT36352.1"/>
    </source>
</evidence>
<dbReference type="EMBL" id="FLRD01000087">
    <property type="protein sequence ID" value="SBT35956.1"/>
    <property type="molecule type" value="Genomic_DNA"/>
</dbReference>
<evidence type="ECO:0000313" key="4">
    <source>
        <dbReference type="Proteomes" id="UP000078550"/>
    </source>
</evidence>
<evidence type="ECO:0000313" key="2">
    <source>
        <dbReference type="EMBL" id="SBT35956.1"/>
    </source>
</evidence>